<reference evidence="2" key="1">
    <citation type="journal article" date="2015" name="Nature">
        <title>Complex archaea that bridge the gap between prokaryotes and eukaryotes.</title>
        <authorList>
            <person name="Spang A."/>
            <person name="Saw J.H."/>
            <person name="Jorgensen S.L."/>
            <person name="Zaremba-Niedzwiedzka K."/>
            <person name="Martijn J."/>
            <person name="Lind A.E."/>
            <person name="van Eijk R."/>
            <person name="Schleper C."/>
            <person name="Guy L."/>
            <person name="Ettema T.J."/>
        </authorList>
    </citation>
    <scope>NUCLEOTIDE SEQUENCE</scope>
</reference>
<comment type="caution">
    <text evidence="2">The sequence shown here is derived from an EMBL/GenBank/DDBJ whole genome shotgun (WGS) entry which is preliminary data.</text>
</comment>
<protein>
    <submittedName>
        <fullName evidence="2">Uncharacterized protein</fullName>
    </submittedName>
</protein>
<proteinExistence type="predicted"/>
<dbReference type="AlphaFoldDB" id="A0A0F9CMF7"/>
<feature type="region of interest" description="Disordered" evidence="1">
    <location>
        <begin position="341"/>
        <end position="381"/>
    </location>
</feature>
<sequence>AREMFNSAGTLLLEEMEKVLTGASIEAARLLGEQKGLTGESLDNFASDGGAKTQSMYNDEDKPGVLRSLFVKTVAPFQTFNFEIVNTFREFIGKTGTPPDDKIEATWQLIRFLAAITVSSAIAWKGSRRKLWFDLRRLPIPFAEFWLSPAIGALSGSFFAGQFQGLASPVQTVVNISRGYRDVIEVQNWDRLRRETIRYGSGLMGVGGGGQWSRMVDAAVAYARGGKFDRVGKLQFEVKDGWDVARAAFSGVFSSKGGTRFIKTRFAESREKKEIRVIGRRATLTLNRYKEAKLRGDNNEATRVWSEWQANFADTYRKEFRKILKRPSALDIAKLRRRRQKRQRLTPEEISRQALPGRAVPLQKLRPAPRGGVLEKLRPRR</sequence>
<organism evidence="2">
    <name type="scientific">marine sediment metagenome</name>
    <dbReference type="NCBI Taxonomy" id="412755"/>
    <lineage>
        <taxon>unclassified sequences</taxon>
        <taxon>metagenomes</taxon>
        <taxon>ecological metagenomes</taxon>
    </lineage>
</organism>
<name>A0A0F9CMF7_9ZZZZ</name>
<dbReference type="EMBL" id="LAZR01032641">
    <property type="protein sequence ID" value="KKL50329.1"/>
    <property type="molecule type" value="Genomic_DNA"/>
</dbReference>
<gene>
    <name evidence="2" type="ORF">LCGC14_2306570</name>
</gene>
<evidence type="ECO:0000256" key="1">
    <source>
        <dbReference type="SAM" id="MobiDB-lite"/>
    </source>
</evidence>
<accession>A0A0F9CMF7</accession>
<feature type="non-terminal residue" evidence="2">
    <location>
        <position position="1"/>
    </location>
</feature>
<evidence type="ECO:0000313" key="2">
    <source>
        <dbReference type="EMBL" id="KKL50329.1"/>
    </source>
</evidence>